<evidence type="ECO:0000256" key="4">
    <source>
        <dbReference type="SAM" id="MobiDB-lite"/>
    </source>
</evidence>
<dbReference type="Pfam" id="PF13516">
    <property type="entry name" value="LRR_6"/>
    <property type="match status" value="3"/>
</dbReference>
<comment type="caution">
    <text evidence="5">The sequence shown here is derived from an EMBL/GenBank/DDBJ whole genome shotgun (WGS) entry which is preliminary data.</text>
</comment>
<feature type="compositionally biased region" description="Low complexity" evidence="4">
    <location>
        <begin position="144"/>
        <end position="162"/>
    </location>
</feature>
<name>A0A834M865_RHYFE</name>
<dbReference type="SUPFAM" id="SSF52047">
    <property type="entry name" value="RNI-like"/>
    <property type="match status" value="1"/>
</dbReference>
<evidence type="ECO:0000256" key="2">
    <source>
        <dbReference type="ARBA" id="ARBA00022490"/>
    </source>
</evidence>
<dbReference type="PANTHER" id="PTHR24107">
    <property type="entry name" value="YNEIN REGULATORY COMPLEX SUBUNIT 5"/>
    <property type="match status" value="1"/>
</dbReference>
<proteinExistence type="predicted"/>
<dbReference type="AlphaFoldDB" id="A0A834M865"/>
<organism evidence="5 6">
    <name type="scientific">Rhynchophorus ferrugineus</name>
    <name type="common">Red palm weevil</name>
    <name type="synonym">Curculio ferrugineus</name>
    <dbReference type="NCBI Taxonomy" id="354439"/>
    <lineage>
        <taxon>Eukaryota</taxon>
        <taxon>Metazoa</taxon>
        <taxon>Ecdysozoa</taxon>
        <taxon>Arthropoda</taxon>
        <taxon>Hexapoda</taxon>
        <taxon>Insecta</taxon>
        <taxon>Pterygota</taxon>
        <taxon>Neoptera</taxon>
        <taxon>Endopterygota</taxon>
        <taxon>Coleoptera</taxon>
        <taxon>Polyphaga</taxon>
        <taxon>Cucujiformia</taxon>
        <taxon>Curculionidae</taxon>
        <taxon>Dryophthorinae</taxon>
        <taxon>Rhynchophorus</taxon>
    </lineage>
</organism>
<dbReference type="InterPro" id="IPR052410">
    <property type="entry name" value="DRC5"/>
</dbReference>
<protein>
    <submittedName>
        <fullName evidence="5">Uncharacterized protein</fullName>
    </submittedName>
</protein>
<keyword evidence="2" id="KW-0963">Cytoplasm</keyword>
<dbReference type="OrthoDB" id="120976at2759"/>
<keyword evidence="6" id="KW-1185">Reference proteome</keyword>
<evidence type="ECO:0000313" key="6">
    <source>
        <dbReference type="Proteomes" id="UP000625711"/>
    </source>
</evidence>
<gene>
    <name evidence="5" type="ORF">GWI33_016965</name>
</gene>
<keyword evidence="3" id="KW-0206">Cytoskeleton</keyword>
<accession>A0A834M865</accession>
<evidence type="ECO:0000313" key="5">
    <source>
        <dbReference type="EMBL" id="KAF7270060.1"/>
    </source>
</evidence>
<sequence>MHLPTSISKNCLKVYNFNPKLPKEWDKKGIKSFNIENWDFSIPKQLRELCVETLAKNWEDNPVLDEIIQLEDRYLLLDLLSENLPLEVTIPRINDEIYWKKCFLKRWPKKYPPLKTNVPLQQFIRNSLNEANEEFLKETLQKESSNQQSQVGSRRSSRTSCGTSSVKSEIVNDISWKRLYVETHVQEYLESLEPERYNPEKMKNLCDLCGDYLGVLRIDQMLCSLNSPSKIPLNAVVTGFRNLRELSLCFKQAYARNGFSWNILTTTYQDIALFAKGLQKIRLRIIRIRNSDIDCDKAIILLKALLKHDLEILDLSHCKIGNKGALGISKFTLENSVKEVILVNNRIGSKGIKALAYSLTQTSQNIQKLNLRLNQLSDEAANWFIASLTHPNCKLRWLSLAGSGLTKDCDISKAIQGNSTLYYLDISNNALNNELGQAILESTFINSTLLKLDVRMCKIKSPIEAQIQQEIDKNKRCMTKTRTCKTITIEWPEELILEIGSILSNETETQQIEDESNCEIETKQIA</sequence>
<dbReference type="PANTHER" id="PTHR24107:SF20">
    <property type="entry name" value="DYNEIN REGULATORY COMPLEX SUBUNIT 5"/>
    <property type="match status" value="1"/>
</dbReference>
<dbReference type="EMBL" id="JAACXV010014141">
    <property type="protein sequence ID" value="KAF7270060.1"/>
    <property type="molecule type" value="Genomic_DNA"/>
</dbReference>
<reference evidence="5" key="1">
    <citation type="submission" date="2020-08" db="EMBL/GenBank/DDBJ databases">
        <title>Genome sequencing and assembly of the red palm weevil Rhynchophorus ferrugineus.</title>
        <authorList>
            <person name="Dias G.B."/>
            <person name="Bergman C.M."/>
            <person name="Manee M."/>
        </authorList>
    </citation>
    <scope>NUCLEOTIDE SEQUENCE</scope>
    <source>
        <strain evidence="5">AA-2017</strain>
        <tissue evidence="5">Whole larva</tissue>
    </source>
</reference>
<dbReference type="InterPro" id="IPR001611">
    <property type="entry name" value="Leu-rich_rpt"/>
</dbReference>
<evidence type="ECO:0000256" key="1">
    <source>
        <dbReference type="ARBA" id="ARBA00004245"/>
    </source>
</evidence>
<feature type="region of interest" description="Disordered" evidence="4">
    <location>
        <begin position="139"/>
        <end position="162"/>
    </location>
</feature>
<dbReference type="GO" id="GO:0005856">
    <property type="term" value="C:cytoskeleton"/>
    <property type="evidence" value="ECO:0007669"/>
    <property type="project" value="UniProtKB-SubCell"/>
</dbReference>
<dbReference type="SMART" id="SM00368">
    <property type="entry name" value="LRR_RI"/>
    <property type="match status" value="4"/>
</dbReference>
<comment type="subcellular location">
    <subcellularLocation>
        <location evidence="1">Cytoplasm</location>
        <location evidence="1">Cytoskeleton</location>
    </subcellularLocation>
</comment>
<evidence type="ECO:0000256" key="3">
    <source>
        <dbReference type="ARBA" id="ARBA00023212"/>
    </source>
</evidence>
<dbReference type="InterPro" id="IPR032675">
    <property type="entry name" value="LRR_dom_sf"/>
</dbReference>
<dbReference type="Proteomes" id="UP000625711">
    <property type="component" value="Unassembled WGS sequence"/>
</dbReference>
<dbReference type="Gene3D" id="3.80.10.10">
    <property type="entry name" value="Ribonuclease Inhibitor"/>
    <property type="match status" value="1"/>
</dbReference>